<dbReference type="PROSITE" id="PS50026">
    <property type="entry name" value="EGF_3"/>
    <property type="match status" value="1"/>
</dbReference>
<evidence type="ECO:0000259" key="3">
    <source>
        <dbReference type="PROSITE" id="PS50026"/>
    </source>
</evidence>
<evidence type="ECO:0000259" key="4">
    <source>
        <dbReference type="PROSITE" id="PS51406"/>
    </source>
</evidence>
<dbReference type="InterPro" id="IPR036084">
    <property type="entry name" value="Ser_inhib-like_sf"/>
</dbReference>
<dbReference type="GO" id="GO:0005615">
    <property type="term" value="C:extracellular space"/>
    <property type="evidence" value="ECO:0007669"/>
    <property type="project" value="TreeGrafter"/>
</dbReference>
<dbReference type="CDD" id="cd00087">
    <property type="entry name" value="FReD"/>
    <property type="match status" value="1"/>
</dbReference>
<dbReference type="OrthoDB" id="5983392at2759"/>
<dbReference type="SUPFAM" id="SSF57567">
    <property type="entry name" value="Serine protease inhibitors"/>
    <property type="match status" value="1"/>
</dbReference>
<dbReference type="CDD" id="cd19941">
    <property type="entry name" value="TIL"/>
    <property type="match status" value="1"/>
</dbReference>
<dbReference type="InterPro" id="IPR036056">
    <property type="entry name" value="Fibrinogen-like_C"/>
</dbReference>
<evidence type="ECO:0000313" key="5">
    <source>
        <dbReference type="EMBL" id="KAJ8025269.1"/>
    </source>
</evidence>
<reference evidence="5" key="1">
    <citation type="submission" date="2021-10" db="EMBL/GenBank/DDBJ databases">
        <title>Tropical sea cucumber genome reveals ecological adaptation and Cuvierian tubules defense mechanism.</title>
        <authorList>
            <person name="Chen T."/>
        </authorList>
    </citation>
    <scope>NUCLEOTIDE SEQUENCE</scope>
    <source>
        <strain evidence="5">Nanhai2018</strain>
        <tissue evidence="5">Muscle</tissue>
    </source>
</reference>
<dbReference type="EMBL" id="JAIZAY010000018">
    <property type="protein sequence ID" value="KAJ8025269.1"/>
    <property type="molecule type" value="Genomic_DNA"/>
</dbReference>
<dbReference type="PANTHER" id="PTHR19143">
    <property type="entry name" value="FIBRINOGEN/TENASCIN/ANGIOPOEITIN"/>
    <property type="match status" value="1"/>
</dbReference>
<dbReference type="InterPro" id="IPR050373">
    <property type="entry name" value="Fibrinogen_C-term_domain"/>
</dbReference>
<feature type="domain" description="EGF-like" evidence="3">
    <location>
        <begin position="289"/>
        <end position="327"/>
    </location>
</feature>
<keyword evidence="6" id="KW-1185">Reference proteome</keyword>
<keyword evidence="1" id="KW-0245">EGF-like domain</keyword>
<feature type="signal peptide" evidence="2">
    <location>
        <begin position="1"/>
        <end position="30"/>
    </location>
</feature>
<dbReference type="NCBIfam" id="NF040941">
    <property type="entry name" value="GGGWT_bact"/>
    <property type="match status" value="1"/>
</dbReference>
<name>A0A9Q0YMP5_HOLLE</name>
<dbReference type="InterPro" id="IPR025615">
    <property type="entry name" value="TILa_dom"/>
</dbReference>
<comment type="caution">
    <text evidence="5">The sequence shown here is derived from an EMBL/GenBank/DDBJ whole genome shotgun (WGS) entry which is preliminary data.</text>
</comment>
<comment type="caution">
    <text evidence="1">Lacks conserved residue(s) required for the propagation of feature annotation.</text>
</comment>
<evidence type="ECO:0000256" key="1">
    <source>
        <dbReference type="PROSITE-ProRule" id="PRU00076"/>
    </source>
</evidence>
<dbReference type="InterPro" id="IPR000742">
    <property type="entry name" value="EGF"/>
</dbReference>
<gene>
    <name evidence="5" type="ORF">HOLleu_35432</name>
</gene>
<dbReference type="Pfam" id="PF12714">
    <property type="entry name" value="TILa"/>
    <property type="match status" value="1"/>
</dbReference>
<proteinExistence type="predicted"/>
<sequence length="571" mass="64654">MVFLSSSVKSCSLLLLSCLVSIMGIGFAEADGEPSRDAIDEHSDSESISYFLQVRHEYPRDCVEVREQCQRYLDQCGGVFLIKPDSSLEPFEVLCVNDYDAPDSGWMVIQRRSTGSVTFNRSWKEYVQGFGFLSNEFWLGNEKLSYITNQAVYELRIDVMLANGSSFYITYNSFRISDEWGQFKLTSLGTYSGNASFITVLTECPPNMVKVNCTWQRTCDDPNGSKNRLDVDCVEGKSCVCADGLFKKDDECVLPSQCGCFQAEYDAVIPENMIYVNAVCSEKCTCLNNQLICQPYGCSLAATCKVNGSEGICLCNDGYHGDGETCRPHHDCYDVYLAGQTQSGVYNILPEGWPESPFEVYCDMSTSGGGWTVFQRRVDGTTDFYRNWTSYRNGFGSLANDKDFWLGNEKIFYLTNNNRRNYTLRVDIVTFEGIYKYATYTLFQIGDERTRYQIIDIGDYSGTAGDGIQFQKGSLFSTYDEDNDRCSEHNCAERHMGAWWYDPSAFEYYNPCDSCHEANFCDQFDFKTDCSTVCAKSNLNGKYSNDNGINIFWSFSDSCKLTSVEMKLRPT</sequence>
<feature type="chain" id="PRO_5040215052" evidence="2">
    <location>
        <begin position="31"/>
        <end position="571"/>
    </location>
</feature>
<dbReference type="PROSITE" id="PS01186">
    <property type="entry name" value="EGF_2"/>
    <property type="match status" value="1"/>
</dbReference>
<feature type="domain" description="Fibrinogen C-terminal" evidence="4">
    <location>
        <begin position="53"/>
        <end position="195"/>
    </location>
</feature>
<accession>A0A9Q0YMP5</accession>
<feature type="domain" description="Fibrinogen C-terminal" evidence="4">
    <location>
        <begin position="323"/>
        <end position="571"/>
    </location>
</feature>
<dbReference type="Gene3D" id="2.10.25.10">
    <property type="entry name" value="Laminin"/>
    <property type="match status" value="1"/>
</dbReference>
<protein>
    <submittedName>
        <fullName evidence="5">Fibrinogen C domain-containing protein 1</fullName>
    </submittedName>
</protein>
<dbReference type="SMART" id="SM00186">
    <property type="entry name" value="FBG"/>
    <property type="match status" value="2"/>
</dbReference>
<dbReference type="Proteomes" id="UP001152320">
    <property type="component" value="Chromosome 18"/>
</dbReference>
<dbReference type="InterPro" id="IPR002181">
    <property type="entry name" value="Fibrinogen_a/b/g_C_dom"/>
</dbReference>
<dbReference type="PROSITE" id="PS51406">
    <property type="entry name" value="FIBRINOGEN_C_2"/>
    <property type="match status" value="2"/>
</dbReference>
<evidence type="ECO:0000256" key="2">
    <source>
        <dbReference type="SAM" id="SignalP"/>
    </source>
</evidence>
<keyword evidence="2" id="KW-0732">Signal</keyword>
<dbReference type="InterPro" id="IPR014716">
    <property type="entry name" value="Fibrinogen_a/b/g_C_1"/>
</dbReference>
<dbReference type="Pfam" id="PF00147">
    <property type="entry name" value="Fibrinogen_C"/>
    <property type="match status" value="2"/>
</dbReference>
<dbReference type="SUPFAM" id="SSF56496">
    <property type="entry name" value="Fibrinogen C-terminal domain-like"/>
    <property type="match status" value="2"/>
</dbReference>
<dbReference type="AlphaFoldDB" id="A0A9Q0YMP5"/>
<organism evidence="5 6">
    <name type="scientific">Holothuria leucospilota</name>
    <name type="common">Black long sea cucumber</name>
    <name type="synonym">Mertensiothuria leucospilota</name>
    <dbReference type="NCBI Taxonomy" id="206669"/>
    <lineage>
        <taxon>Eukaryota</taxon>
        <taxon>Metazoa</taxon>
        <taxon>Echinodermata</taxon>
        <taxon>Eleutherozoa</taxon>
        <taxon>Echinozoa</taxon>
        <taxon>Holothuroidea</taxon>
        <taxon>Aspidochirotacea</taxon>
        <taxon>Aspidochirotida</taxon>
        <taxon>Holothuriidae</taxon>
        <taxon>Holothuria</taxon>
    </lineage>
</organism>
<evidence type="ECO:0000313" key="6">
    <source>
        <dbReference type="Proteomes" id="UP001152320"/>
    </source>
</evidence>
<dbReference type="Gene3D" id="3.90.215.10">
    <property type="entry name" value="Gamma Fibrinogen, chain A, domain 1"/>
    <property type="match status" value="2"/>
</dbReference>